<dbReference type="AlphaFoldDB" id="A0A6J4Q659"/>
<evidence type="ECO:0000313" key="2">
    <source>
        <dbReference type="EMBL" id="CAA9429009.1"/>
    </source>
</evidence>
<evidence type="ECO:0000256" key="1">
    <source>
        <dbReference type="SAM" id="MobiDB-lite"/>
    </source>
</evidence>
<gene>
    <name evidence="2" type="ORF">AVDCRST_MAG64-3347</name>
</gene>
<feature type="non-terminal residue" evidence="2">
    <location>
        <position position="103"/>
    </location>
</feature>
<name>A0A6J4Q659_9BACT</name>
<keyword evidence="2" id="KW-0560">Oxidoreductase</keyword>
<dbReference type="EC" id="1.1.1.18" evidence="2"/>
<organism evidence="2">
    <name type="scientific">uncultured Phycisphaerae bacterium</name>
    <dbReference type="NCBI Taxonomy" id="904963"/>
    <lineage>
        <taxon>Bacteria</taxon>
        <taxon>Pseudomonadati</taxon>
        <taxon>Planctomycetota</taxon>
        <taxon>Phycisphaerae</taxon>
        <taxon>environmental samples</taxon>
    </lineage>
</organism>
<feature type="non-terminal residue" evidence="2">
    <location>
        <position position="1"/>
    </location>
</feature>
<dbReference type="EMBL" id="CADCUQ010000772">
    <property type="protein sequence ID" value="CAA9429009.1"/>
    <property type="molecule type" value="Genomic_DNA"/>
</dbReference>
<sequence length="103" mass="10895">ARRQPPQSVTVAAVRDAPHVGHAARPEVPVGSDHLRRQGDAQGVGPRVRLHPAGQGRGGPQRRRDGAGAVSRGQDREGLGEARGPGHPRAHEGLPRVHRHPGQ</sequence>
<dbReference type="GO" id="GO:0050112">
    <property type="term" value="F:inositol 2-dehydrogenase (NAD+) activity"/>
    <property type="evidence" value="ECO:0007669"/>
    <property type="project" value="UniProtKB-EC"/>
</dbReference>
<feature type="compositionally biased region" description="Polar residues" evidence="1">
    <location>
        <begin position="1"/>
        <end position="10"/>
    </location>
</feature>
<reference evidence="2" key="1">
    <citation type="submission" date="2020-02" db="EMBL/GenBank/DDBJ databases">
        <authorList>
            <person name="Meier V. D."/>
        </authorList>
    </citation>
    <scope>NUCLEOTIDE SEQUENCE</scope>
    <source>
        <strain evidence="2">AVDCRST_MAG64</strain>
    </source>
</reference>
<proteinExistence type="predicted"/>
<feature type="region of interest" description="Disordered" evidence="1">
    <location>
        <begin position="1"/>
        <end position="103"/>
    </location>
</feature>
<accession>A0A6J4Q659</accession>
<protein>
    <submittedName>
        <fullName evidence="2">Myo-inositol 2-dehydrogenase</fullName>
        <ecNumber evidence="2">1.1.1.18</ecNumber>
    </submittedName>
</protein>